<feature type="non-terminal residue" evidence="2">
    <location>
        <position position="1"/>
    </location>
</feature>
<reference evidence="2" key="1">
    <citation type="submission" date="2021-09" db="EMBL/GenBank/DDBJ databases">
        <title>The genome of Mauremys mutica provides insights into the evolution of semi-aquatic lifestyle.</title>
        <authorList>
            <person name="Gong S."/>
            <person name="Gao Y."/>
        </authorList>
    </citation>
    <scope>NUCLEOTIDE SEQUENCE</scope>
    <source>
        <strain evidence="2">MM-2020</strain>
        <tissue evidence="2">Muscle</tissue>
    </source>
</reference>
<name>A0A9D4AVA8_9SAUR</name>
<dbReference type="Proteomes" id="UP000827986">
    <property type="component" value="Unassembled WGS sequence"/>
</dbReference>
<protein>
    <submittedName>
        <fullName evidence="2">Uncharacterized protein</fullName>
    </submittedName>
</protein>
<dbReference type="AlphaFoldDB" id="A0A9D4AVA8"/>
<comment type="caution">
    <text evidence="2">The sequence shown here is derived from an EMBL/GenBank/DDBJ whole genome shotgun (WGS) entry which is preliminary data.</text>
</comment>
<evidence type="ECO:0000313" key="3">
    <source>
        <dbReference type="Proteomes" id="UP000827986"/>
    </source>
</evidence>
<feature type="region of interest" description="Disordered" evidence="1">
    <location>
        <begin position="22"/>
        <end position="59"/>
    </location>
</feature>
<evidence type="ECO:0000313" key="2">
    <source>
        <dbReference type="EMBL" id="KAH1177687.1"/>
    </source>
</evidence>
<accession>A0A9D4AVA8</accession>
<evidence type="ECO:0000256" key="1">
    <source>
        <dbReference type="SAM" id="MobiDB-lite"/>
    </source>
</evidence>
<feature type="non-terminal residue" evidence="2">
    <location>
        <position position="59"/>
    </location>
</feature>
<dbReference type="EMBL" id="JAHDVG010000474">
    <property type="protein sequence ID" value="KAH1177687.1"/>
    <property type="molecule type" value="Genomic_DNA"/>
</dbReference>
<keyword evidence="3" id="KW-1185">Reference proteome</keyword>
<gene>
    <name evidence="2" type="ORF">KIL84_011389</name>
</gene>
<organism evidence="2 3">
    <name type="scientific">Mauremys mutica</name>
    <name type="common">yellowpond turtle</name>
    <dbReference type="NCBI Taxonomy" id="74926"/>
    <lineage>
        <taxon>Eukaryota</taxon>
        <taxon>Metazoa</taxon>
        <taxon>Chordata</taxon>
        <taxon>Craniata</taxon>
        <taxon>Vertebrata</taxon>
        <taxon>Euteleostomi</taxon>
        <taxon>Archelosauria</taxon>
        <taxon>Testudinata</taxon>
        <taxon>Testudines</taxon>
        <taxon>Cryptodira</taxon>
        <taxon>Durocryptodira</taxon>
        <taxon>Testudinoidea</taxon>
        <taxon>Geoemydidae</taxon>
        <taxon>Geoemydinae</taxon>
        <taxon>Mauremys</taxon>
    </lineage>
</organism>
<sequence length="59" mass="7188">DFQLTTLYHVIKRVGESYFNTSGPTWKEQEDRQPKYARQRRWPAVSKKDHWASPRKRII</sequence>
<proteinExistence type="predicted"/>